<feature type="transmembrane region" description="Helical" evidence="1">
    <location>
        <begin position="27"/>
        <end position="49"/>
    </location>
</feature>
<gene>
    <name evidence="2" type="ORF">JOE61_004053</name>
</gene>
<keyword evidence="3" id="KW-1185">Reference proteome</keyword>
<reference evidence="2 3" key="1">
    <citation type="submission" date="2021-01" db="EMBL/GenBank/DDBJ databases">
        <title>Sequencing the genomes of 1000 actinobacteria strains.</title>
        <authorList>
            <person name="Klenk H.-P."/>
        </authorList>
    </citation>
    <scope>NUCLEOTIDE SEQUENCE [LARGE SCALE GENOMIC DNA]</scope>
    <source>
        <strain evidence="2 3">DSM 18239</strain>
    </source>
</reference>
<accession>A0ABS2MGC7</accession>
<dbReference type="Proteomes" id="UP000732378">
    <property type="component" value="Unassembled WGS sequence"/>
</dbReference>
<dbReference type="RefSeq" id="WP_227492407.1">
    <property type="nucleotide sequence ID" value="NZ_JACDTV010000029.1"/>
</dbReference>
<keyword evidence="1" id="KW-0812">Transmembrane</keyword>
<evidence type="ECO:0000256" key="1">
    <source>
        <dbReference type="SAM" id="Phobius"/>
    </source>
</evidence>
<comment type="caution">
    <text evidence="2">The sequence shown here is derived from an EMBL/GenBank/DDBJ whole genome shotgun (WGS) entry which is preliminary data.</text>
</comment>
<keyword evidence="1" id="KW-0472">Membrane</keyword>
<dbReference type="InterPro" id="IPR046094">
    <property type="entry name" value="DUF6112"/>
</dbReference>
<organism evidence="2 3">
    <name type="scientific">Nocardioides salarius</name>
    <dbReference type="NCBI Taxonomy" id="374513"/>
    <lineage>
        <taxon>Bacteria</taxon>
        <taxon>Bacillati</taxon>
        <taxon>Actinomycetota</taxon>
        <taxon>Actinomycetes</taxon>
        <taxon>Propionibacteriales</taxon>
        <taxon>Nocardioidaceae</taxon>
        <taxon>Nocardioides</taxon>
    </lineage>
</organism>
<sequence>MTMKIPAILPLVGPDFGAVGGSSQLRAIVGALLTYGLIVAVLMVVICAATWAIGSAQGSWQTASKAKTGLFVALGGAVLTGGALAWANWLLDVGATL</sequence>
<dbReference type="EMBL" id="JAFBBZ010000001">
    <property type="protein sequence ID" value="MBM7510239.1"/>
    <property type="molecule type" value="Genomic_DNA"/>
</dbReference>
<evidence type="ECO:0000313" key="3">
    <source>
        <dbReference type="Proteomes" id="UP000732378"/>
    </source>
</evidence>
<evidence type="ECO:0000313" key="2">
    <source>
        <dbReference type="EMBL" id="MBM7510239.1"/>
    </source>
</evidence>
<name>A0ABS2MGC7_9ACTN</name>
<proteinExistence type="predicted"/>
<dbReference type="Pfam" id="PF19607">
    <property type="entry name" value="DUF6112"/>
    <property type="match status" value="1"/>
</dbReference>
<protein>
    <submittedName>
        <fullName evidence="2">Type IV secretory pathway VirB2 component (Pilin)</fullName>
    </submittedName>
</protein>
<keyword evidence="1" id="KW-1133">Transmembrane helix</keyword>
<feature type="transmembrane region" description="Helical" evidence="1">
    <location>
        <begin position="70"/>
        <end position="91"/>
    </location>
</feature>